<sequence length="32" mass="3624">MFGSVLSFLPTLPVFLQLWGSSGLQLLKIRFQ</sequence>
<reference evidence="1 2" key="1">
    <citation type="submission" date="2018-11" db="EMBL/GenBank/DDBJ databases">
        <authorList>
            <consortium name="Pathogen Informatics"/>
        </authorList>
    </citation>
    <scope>NUCLEOTIDE SEQUENCE [LARGE SCALE GENOMIC DNA]</scope>
</reference>
<dbReference type="EMBL" id="UYSG01000352">
    <property type="protein sequence ID" value="VDL19197.1"/>
    <property type="molecule type" value="Genomic_DNA"/>
</dbReference>
<evidence type="ECO:0000313" key="1">
    <source>
        <dbReference type="EMBL" id="VDL19197.1"/>
    </source>
</evidence>
<evidence type="ECO:0000313" key="2">
    <source>
        <dbReference type="Proteomes" id="UP000274504"/>
    </source>
</evidence>
<protein>
    <submittedName>
        <fullName evidence="1">Uncharacterized protein</fullName>
    </submittedName>
</protein>
<organism evidence="1 2">
    <name type="scientific">Hymenolepis diminuta</name>
    <name type="common">Rat tapeworm</name>
    <dbReference type="NCBI Taxonomy" id="6216"/>
    <lineage>
        <taxon>Eukaryota</taxon>
        <taxon>Metazoa</taxon>
        <taxon>Spiralia</taxon>
        <taxon>Lophotrochozoa</taxon>
        <taxon>Platyhelminthes</taxon>
        <taxon>Cestoda</taxon>
        <taxon>Eucestoda</taxon>
        <taxon>Cyclophyllidea</taxon>
        <taxon>Hymenolepididae</taxon>
        <taxon>Hymenolepis</taxon>
    </lineage>
</organism>
<dbReference type="Proteomes" id="UP000274504">
    <property type="component" value="Unassembled WGS sequence"/>
</dbReference>
<accession>A0A3P6XY90</accession>
<proteinExistence type="predicted"/>
<name>A0A3P6XY90_HYMDI</name>
<gene>
    <name evidence="1" type="ORF">HDID_LOCUS1736</name>
</gene>
<dbReference type="AlphaFoldDB" id="A0A3P6XY90"/>